<keyword evidence="2" id="KW-0813">Transport</keyword>
<evidence type="ECO:0000313" key="10">
    <source>
        <dbReference type="Proteomes" id="UP000654075"/>
    </source>
</evidence>
<evidence type="ECO:0000259" key="8">
    <source>
        <dbReference type="Pfam" id="PF19055"/>
    </source>
</evidence>
<keyword evidence="5 6" id="KW-0472">Membrane</keyword>
<dbReference type="Pfam" id="PF01061">
    <property type="entry name" value="ABC2_membrane"/>
    <property type="match status" value="1"/>
</dbReference>
<evidence type="ECO:0000256" key="2">
    <source>
        <dbReference type="ARBA" id="ARBA00022448"/>
    </source>
</evidence>
<dbReference type="InterPro" id="IPR050352">
    <property type="entry name" value="ABCG_transporters"/>
</dbReference>
<evidence type="ECO:0008006" key="11">
    <source>
        <dbReference type="Google" id="ProtNLM"/>
    </source>
</evidence>
<feature type="domain" description="ABC-2 type transporter transmembrane" evidence="7">
    <location>
        <begin position="108"/>
        <end position="315"/>
    </location>
</feature>
<evidence type="ECO:0000256" key="3">
    <source>
        <dbReference type="ARBA" id="ARBA00022692"/>
    </source>
</evidence>
<dbReference type="AlphaFoldDB" id="A0A813EIB3"/>
<protein>
    <recommendedName>
        <fullName evidence="11">ABC-2 type transporter domain-containing protein</fullName>
    </recommendedName>
</protein>
<dbReference type="Pfam" id="PF19055">
    <property type="entry name" value="ABC2_membrane_7"/>
    <property type="match status" value="1"/>
</dbReference>
<evidence type="ECO:0000313" key="9">
    <source>
        <dbReference type="EMBL" id="CAE8600522.1"/>
    </source>
</evidence>
<dbReference type="GO" id="GO:0140359">
    <property type="term" value="F:ABC-type transporter activity"/>
    <property type="evidence" value="ECO:0007669"/>
    <property type="project" value="InterPro"/>
</dbReference>
<keyword evidence="10" id="KW-1185">Reference proteome</keyword>
<keyword evidence="3 6" id="KW-0812">Transmembrane</keyword>
<dbReference type="EMBL" id="CAJNNV010012232">
    <property type="protein sequence ID" value="CAE8600522.1"/>
    <property type="molecule type" value="Genomic_DNA"/>
</dbReference>
<feature type="transmembrane region" description="Helical" evidence="6">
    <location>
        <begin position="206"/>
        <end position="230"/>
    </location>
</feature>
<dbReference type="PANTHER" id="PTHR48041:SF139">
    <property type="entry name" value="PROTEIN SCARLET"/>
    <property type="match status" value="1"/>
</dbReference>
<feature type="transmembrane region" description="Helical" evidence="6">
    <location>
        <begin position="242"/>
        <end position="261"/>
    </location>
</feature>
<evidence type="ECO:0000256" key="1">
    <source>
        <dbReference type="ARBA" id="ARBA00004141"/>
    </source>
</evidence>
<comment type="subcellular location">
    <subcellularLocation>
        <location evidence="1">Membrane</location>
        <topology evidence="1">Multi-pass membrane protein</topology>
    </subcellularLocation>
</comment>
<reference evidence="9" key="1">
    <citation type="submission" date="2021-02" db="EMBL/GenBank/DDBJ databases">
        <authorList>
            <person name="Dougan E. K."/>
            <person name="Rhodes N."/>
            <person name="Thang M."/>
            <person name="Chan C."/>
        </authorList>
    </citation>
    <scope>NUCLEOTIDE SEQUENCE</scope>
</reference>
<name>A0A813EIB3_POLGL</name>
<dbReference type="GO" id="GO:0016020">
    <property type="term" value="C:membrane"/>
    <property type="evidence" value="ECO:0007669"/>
    <property type="project" value="UniProtKB-SubCell"/>
</dbReference>
<comment type="caution">
    <text evidence="9">The sequence shown here is derived from an EMBL/GenBank/DDBJ whole genome shotgun (WGS) entry which is preliminary data.</text>
</comment>
<dbReference type="OrthoDB" id="66620at2759"/>
<gene>
    <name evidence="9" type="ORF">PGLA1383_LOCUS18843</name>
</gene>
<feature type="transmembrane region" description="Helical" evidence="6">
    <location>
        <begin position="273"/>
        <end position="292"/>
    </location>
</feature>
<dbReference type="PANTHER" id="PTHR48041">
    <property type="entry name" value="ABC TRANSPORTER G FAMILY MEMBER 28"/>
    <property type="match status" value="1"/>
</dbReference>
<dbReference type="Proteomes" id="UP000654075">
    <property type="component" value="Unassembled WGS sequence"/>
</dbReference>
<evidence type="ECO:0000259" key="7">
    <source>
        <dbReference type="Pfam" id="PF01061"/>
    </source>
</evidence>
<proteinExistence type="predicted"/>
<evidence type="ECO:0000256" key="4">
    <source>
        <dbReference type="ARBA" id="ARBA00022989"/>
    </source>
</evidence>
<feature type="non-terminal residue" evidence="9">
    <location>
        <position position="340"/>
    </location>
</feature>
<sequence>VFQEFDHLLLLEAGHAVFFGEVAQVEGYFAKHGSPTPSHTNPAHHYVQQIQDKSQLWIDNWHMASACEPNVSPSQKLDNAQHKDSVAFATFRNVQLGLGKSKLSLWRQTEVLTRRTLLENFKNKKKFFRGIMSRLPASIMVGLFFWQMAAVPTQKSIFPLKGVVFLCTQNPMIESFYAGATTFQLTKGLLKREYYDGIYQVTPYYLAYYLGFLAMQIPWTLAWAAPLYLFVGLPLEFKRCGIFLLTTFLMLLMACAAGSAVGAKTRDADGNRAVLMPMLIPATLFSGYVIPYTQIPRIWMFMYYLSPMQWGMTLLETSHYQGIVFPDCDASLPYEDRRCW</sequence>
<dbReference type="InterPro" id="IPR013525">
    <property type="entry name" value="ABC2_TM"/>
</dbReference>
<accession>A0A813EIB3</accession>
<keyword evidence="4 6" id="KW-1133">Transmembrane helix</keyword>
<feature type="transmembrane region" description="Helical" evidence="6">
    <location>
        <begin position="131"/>
        <end position="149"/>
    </location>
</feature>
<evidence type="ECO:0000256" key="6">
    <source>
        <dbReference type="SAM" id="Phobius"/>
    </source>
</evidence>
<feature type="domain" description="ABC transporter family G" evidence="8">
    <location>
        <begin position="1"/>
        <end position="48"/>
    </location>
</feature>
<dbReference type="InterPro" id="IPR043926">
    <property type="entry name" value="ABCG_dom"/>
</dbReference>
<feature type="non-terminal residue" evidence="9">
    <location>
        <position position="1"/>
    </location>
</feature>
<organism evidence="9 10">
    <name type="scientific">Polarella glacialis</name>
    <name type="common">Dinoflagellate</name>
    <dbReference type="NCBI Taxonomy" id="89957"/>
    <lineage>
        <taxon>Eukaryota</taxon>
        <taxon>Sar</taxon>
        <taxon>Alveolata</taxon>
        <taxon>Dinophyceae</taxon>
        <taxon>Suessiales</taxon>
        <taxon>Suessiaceae</taxon>
        <taxon>Polarella</taxon>
    </lineage>
</organism>
<evidence type="ECO:0000256" key="5">
    <source>
        <dbReference type="ARBA" id="ARBA00023136"/>
    </source>
</evidence>